<gene>
    <name evidence="6" type="ORF">SAMN04488044_2656</name>
</gene>
<dbReference type="Gene3D" id="3.90.1590.10">
    <property type="entry name" value="glutathione-dependent formaldehyde- activating enzyme (gfa)"/>
    <property type="match status" value="1"/>
</dbReference>
<keyword evidence="2" id="KW-0479">Metal-binding</keyword>
<dbReference type="Proteomes" id="UP000184211">
    <property type="component" value="Unassembled WGS sequence"/>
</dbReference>
<reference evidence="7" key="1">
    <citation type="submission" date="2016-11" db="EMBL/GenBank/DDBJ databases">
        <authorList>
            <person name="Varghese N."/>
            <person name="Submissions S."/>
        </authorList>
    </citation>
    <scope>NUCLEOTIDE SEQUENCE [LARGE SCALE GENOMIC DNA]</scope>
    <source>
        <strain evidence="7">DSM 28223</strain>
    </source>
</reference>
<accession>A0A1M5TDB2</accession>
<keyword evidence="4" id="KW-0456">Lyase</keyword>
<dbReference type="OrthoDB" id="9807246at2"/>
<dbReference type="EMBL" id="FQWM01000005">
    <property type="protein sequence ID" value="SHH48777.1"/>
    <property type="molecule type" value="Genomic_DNA"/>
</dbReference>
<name>A0A1M5TDB2_9RHOB</name>
<dbReference type="GO" id="GO:0046872">
    <property type="term" value="F:metal ion binding"/>
    <property type="evidence" value="ECO:0007669"/>
    <property type="project" value="UniProtKB-KW"/>
</dbReference>
<comment type="similarity">
    <text evidence="1">Belongs to the Gfa family.</text>
</comment>
<sequence length="133" mass="14839">MWICNCNCGSVEFEIKTPPMEIYVCHCSICRRFSGGAGFPVVILKNKDFRWLKGVEKVQVWKKPDADWESNFCSICGSAPPGKNDNEHTFVPAGMLSDAIDGLEVKHHLFVGSKANWDKIGDTGKRHEGCFTS</sequence>
<evidence type="ECO:0000256" key="4">
    <source>
        <dbReference type="ARBA" id="ARBA00023239"/>
    </source>
</evidence>
<organism evidence="6 7">
    <name type="scientific">Cognatishimia maritima</name>
    <dbReference type="NCBI Taxonomy" id="870908"/>
    <lineage>
        <taxon>Bacteria</taxon>
        <taxon>Pseudomonadati</taxon>
        <taxon>Pseudomonadota</taxon>
        <taxon>Alphaproteobacteria</taxon>
        <taxon>Rhodobacterales</taxon>
        <taxon>Paracoccaceae</taxon>
        <taxon>Cognatishimia</taxon>
    </lineage>
</organism>
<evidence type="ECO:0000256" key="2">
    <source>
        <dbReference type="ARBA" id="ARBA00022723"/>
    </source>
</evidence>
<dbReference type="InterPro" id="IPR011057">
    <property type="entry name" value="Mss4-like_sf"/>
</dbReference>
<evidence type="ECO:0000259" key="5">
    <source>
        <dbReference type="PROSITE" id="PS51891"/>
    </source>
</evidence>
<dbReference type="GO" id="GO:0016846">
    <property type="term" value="F:carbon-sulfur lyase activity"/>
    <property type="evidence" value="ECO:0007669"/>
    <property type="project" value="InterPro"/>
</dbReference>
<dbReference type="PANTHER" id="PTHR33337:SF40">
    <property type="entry name" value="CENP-V_GFA DOMAIN-CONTAINING PROTEIN-RELATED"/>
    <property type="match status" value="1"/>
</dbReference>
<evidence type="ECO:0000313" key="7">
    <source>
        <dbReference type="Proteomes" id="UP000184211"/>
    </source>
</evidence>
<protein>
    <submittedName>
        <fullName evidence="6">Uncharacterized conserved protein</fullName>
    </submittedName>
</protein>
<dbReference type="PANTHER" id="PTHR33337">
    <property type="entry name" value="GFA DOMAIN-CONTAINING PROTEIN"/>
    <property type="match status" value="1"/>
</dbReference>
<dbReference type="InterPro" id="IPR006913">
    <property type="entry name" value="CENP-V/GFA"/>
</dbReference>
<keyword evidence="3" id="KW-0862">Zinc</keyword>
<dbReference type="SUPFAM" id="SSF51316">
    <property type="entry name" value="Mss4-like"/>
    <property type="match status" value="1"/>
</dbReference>
<proteinExistence type="inferred from homology"/>
<feature type="domain" description="CENP-V/GFA" evidence="5">
    <location>
        <begin position="2"/>
        <end position="118"/>
    </location>
</feature>
<dbReference type="AlphaFoldDB" id="A0A1M5TDB2"/>
<dbReference type="STRING" id="870908.SAMN04488044_2656"/>
<keyword evidence="7" id="KW-1185">Reference proteome</keyword>
<evidence type="ECO:0000256" key="3">
    <source>
        <dbReference type="ARBA" id="ARBA00022833"/>
    </source>
</evidence>
<dbReference type="PROSITE" id="PS51891">
    <property type="entry name" value="CENP_V_GFA"/>
    <property type="match status" value="1"/>
</dbReference>
<dbReference type="Pfam" id="PF04828">
    <property type="entry name" value="GFA"/>
    <property type="match status" value="1"/>
</dbReference>
<evidence type="ECO:0000256" key="1">
    <source>
        <dbReference type="ARBA" id="ARBA00005495"/>
    </source>
</evidence>
<evidence type="ECO:0000313" key="6">
    <source>
        <dbReference type="EMBL" id="SHH48777.1"/>
    </source>
</evidence>